<gene>
    <name evidence="1" type="ORF">BV25DRAFT_224304</name>
</gene>
<proteinExistence type="predicted"/>
<evidence type="ECO:0000313" key="1">
    <source>
        <dbReference type="EMBL" id="KAI0065003.1"/>
    </source>
</evidence>
<dbReference type="Proteomes" id="UP000814140">
    <property type="component" value="Unassembled WGS sequence"/>
</dbReference>
<organism evidence="1 2">
    <name type="scientific">Artomyces pyxidatus</name>
    <dbReference type="NCBI Taxonomy" id="48021"/>
    <lineage>
        <taxon>Eukaryota</taxon>
        <taxon>Fungi</taxon>
        <taxon>Dikarya</taxon>
        <taxon>Basidiomycota</taxon>
        <taxon>Agaricomycotina</taxon>
        <taxon>Agaricomycetes</taxon>
        <taxon>Russulales</taxon>
        <taxon>Auriscalpiaceae</taxon>
        <taxon>Artomyces</taxon>
    </lineage>
</organism>
<accession>A0ACB8TA06</accession>
<keyword evidence="2" id="KW-1185">Reference proteome</keyword>
<name>A0ACB8TA06_9AGAM</name>
<dbReference type="EMBL" id="MU277197">
    <property type="protein sequence ID" value="KAI0065003.1"/>
    <property type="molecule type" value="Genomic_DNA"/>
</dbReference>
<evidence type="ECO:0000313" key="2">
    <source>
        <dbReference type="Proteomes" id="UP000814140"/>
    </source>
</evidence>
<protein>
    <submittedName>
        <fullName evidence="1">Uncharacterized protein</fullName>
    </submittedName>
</protein>
<comment type="caution">
    <text evidence="1">The sequence shown here is derived from an EMBL/GenBank/DDBJ whole genome shotgun (WGS) entry which is preliminary data.</text>
</comment>
<sequence length="866" mass="94937">MQSTEPPKLLLPLTCRCVASDQWLAAHFDSAWKISQVKQYILTKVTSEDSAEEDYSPSRRPVSPITFASVFPSRYSFDRATDTSLEDDPEYDSDTDVFPMDNPKQARGKAPAVVSYNSPVTATNEAPTAVVPTNHYSLIFFSTGEILEDDYTLSWYHLHPHELLELHPPGTIVRLPREIMLEYIQPYFEVKVKALRVIVSEKDVLPARDNKDPKVGKIKKMRDAGEPRSPGDKPAASIRKRKKTKLEWRDRWLIIHHGMLNLYKSKSDTTPVHSCSVSSLSTLRGADDVVHAAGSASSPYVVCAKFHVSPTANNVESSQLNKDPAASPVSDVWVDPWSGATIPTETEEPIGPAGGVRPRPGSKEDILKARRSTADSEWPRNGGPLKDETRRDGEIKAETFWHDLNLGDGSEGTWVILDMLEEHAQSNLLRVLHRFAPETVKSTFVPSHLLPSTASPLQSSSASSNTQSSHQPPYPFPEWRMDAAKRAHRSGLGNISKPLSWIMWGGSDAEVSSTTTPSTRARASSMSTTLDRVNDSDEVLGHFEYESDTYADVDDGSDCEKEWDGWMKDLVRQTRTNKHVAVTVTEPPIPPSLVSDADVSRNRRNHVEGMVSSVSSPGVSSSESSIRQSRHHELGTMPQLFKEDVPPDAHFPYSATQNRAYTIFSDIPGGLEALSARSPALLTTPSIMPLPATGVTTSTVSVGGVIRARSLTAANEDGRGRGVPRAMEVVKEVDVERLKSGKPRSGKTRREDERSRVLSTPTSSSFAAMSPTSTMMSVMTTDDTSTVQHSPGSSSKSAKNMPTRTVPLPSISAAESSIVSVVEVEKEGGKEKKSRLAKGFARSKTFSPERLVKGLDSALDFVDGRK</sequence>
<reference evidence="1" key="2">
    <citation type="journal article" date="2022" name="New Phytol.">
        <title>Evolutionary transition to the ectomycorrhizal habit in the genomes of a hyperdiverse lineage of mushroom-forming fungi.</title>
        <authorList>
            <person name="Looney B."/>
            <person name="Miyauchi S."/>
            <person name="Morin E."/>
            <person name="Drula E."/>
            <person name="Courty P.E."/>
            <person name="Kohler A."/>
            <person name="Kuo A."/>
            <person name="LaButti K."/>
            <person name="Pangilinan J."/>
            <person name="Lipzen A."/>
            <person name="Riley R."/>
            <person name="Andreopoulos W."/>
            <person name="He G."/>
            <person name="Johnson J."/>
            <person name="Nolan M."/>
            <person name="Tritt A."/>
            <person name="Barry K.W."/>
            <person name="Grigoriev I.V."/>
            <person name="Nagy L.G."/>
            <person name="Hibbett D."/>
            <person name="Henrissat B."/>
            <person name="Matheny P.B."/>
            <person name="Labbe J."/>
            <person name="Martin F.M."/>
        </authorList>
    </citation>
    <scope>NUCLEOTIDE SEQUENCE</scope>
    <source>
        <strain evidence="1">HHB10654</strain>
    </source>
</reference>
<reference evidence="1" key="1">
    <citation type="submission" date="2021-03" db="EMBL/GenBank/DDBJ databases">
        <authorList>
            <consortium name="DOE Joint Genome Institute"/>
            <person name="Ahrendt S."/>
            <person name="Looney B.P."/>
            <person name="Miyauchi S."/>
            <person name="Morin E."/>
            <person name="Drula E."/>
            <person name="Courty P.E."/>
            <person name="Chicoki N."/>
            <person name="Fauchery L."/>
            <person name="Kohler A."/>
            <person name="Kuo A."/>
            <person name="Labutti K."/>
            <person name="Pangilinan J."/>
            <person name="Lipzen A."/>
            <person name="Riley R."/>
            <person name="Andreopoulos W."/>
            <person name="He G."/>
            <person name="Johnson J."/>
            <person name="Barry K.W."/>
            <person name="Grigoriev I.V."/>
            <person name="Nagy L."/>
            <person name="Hibbett D."/>
            <person name="Henrissat B."/>
            <person name="Matheny P.B."/>
            <person name="Labbe J."/>
            <person name="Martin F."/>
        </authorList>
    </citation>
    <scope>NUCLEOTIDE SEQUENCE</scope>
    <source>
        <strain evidence="1">HHB10654</strain>
    </source>
</reference>